<dbReference type="Pfam" id="PF01381">
    <property type="entry name" value="HTH_3"/>
    <property type="match status" value="1"/>
</dbReference>
<proteinExistence type="predicted"/>
<keyword evidence="8" id="KW-1185">Reference proteome</keyword>
<dbReference type="PANTHER" id="PTHR40661:SF3">
    <property type="entry name" value="FELS-1 PROPHAGE TRANSCRIPTIONAL REGULATOR"/>
    <property type="match status" value="1"/>
</dbReference>
<dbReference type="STRING" id="290398.Csal_1365"/>
<dbReference type="AlphaFoldDB" id="Q1QXT8"/>
<organism evidence="7 8">
    <name type="scientific">Chromohalobacter israelensis (strain ATCC BAA-138 / DSM 3043 / CIP 106854 / NCIMB 13768 / 1H11)</name>
    <name type="common">Chromohalobacter salexigens</name>
    <dbReference type="NCBI Taxonomy" id="290398"/>
    <lineage>
        <taxon>Bacteria</taxon>
        <taxon>Pseudomonadati</taxon>
        <taxon>Pseudomonadota</taxon>
        <taxon>Gammaproteobacteria</taxon>
        <taxon>Oceanospirillales</taxon>
        <taxon>Halomonadaceae</taxon>
        <taxon>Chromohalobacter</taxon>
    </lineage>
</organism>
<dbReference type="CDD" id="cd06529">
    <property type="entry name" value="S24_LexA-like"/>
    <property type="match status" value="1"/>
</dbReference>
<dbReference type="eggNOG" id="COG2932">
    <property type="taxonomic scope" value="Bacteria"/>
</dbReference>
<evidence type="ECO:0000256" key="1">
    <source>
        <dbReference type="ARBA" id="ARBA00022670"/>
    </source>
</evidence>
<dbReference type="DNASU" id="4026775"/>
<keyword evidence="1" id="KW-0645">Protease</keyword>
<dbReference type="KEGG" id="csa:Csal_1365"/>
<dbReference type="InterPro" id="IPR001387">
    <property type="entry name" value="Cro/C1-type_HTH"/>
</dbReference>
<dbReference type="SMART" id="SM00530">
    <property type="entry name" value="HTH_XRE"/>
    <property type="match status" value="1"/>
</dbReference>
<dbReference type="GO" id="GO:0006508">
    <property type="term" value="P:proteolysis"/>
    <property type="evidence" value="ECO:0007669"/>
    <property type="project" value="UniProtKB-KW"/>
</dbReference>
<dbReference type="eggNOG" id="COG1396">
    <property type="taxonomic scope" value="Bacteria"/>
</dbReference>
<dbReference type="InterPro" id="IPR039418">
    <property type="entry name" value="LexA-like"/>
</dbReference>
<dbReference type="EMBL" id="CP000285">
    <property type="protein sequence ID" value="ABE58720.1"/>
    <property type="molecule type" value="Genomic_DNA"/>
</dbReference>
<dbReference type="Proteomes" id="UP000000239">
    <property type="component" value="Chromosome"/>
</dbReference>
<dbReference type="GO" id="GO:0003677">
    <property type="term" value="F:DNA binding"/>
    <property type="evidence" value="ECO:0007669"/>
    <property type="project" value="UniProtKB-KW"/>
</dbReference>
<dbReference type="SMR" id="Q1QXT8"/>
<evidence type="ECO:0000256" key="2">
    <source>
        <dbReference type="ARBA" id="ARBA00022801"/>
    </source>
</evidence>
<dbReference type="GeneID" id="95336024"/>
<dbReference type="InterPro" id="IPR010982">
    <property type="entry name" value="Lambda_DNA-bd_dom_sf"/>
</dbReference>
<protein>
    <submittedName>
        <fullName evidence="7">Putative phage repressor</fullName>
    </submittedName>
</protein>
<evidence type="ECO:0000259" key="6">
    <source>
        <dbReference type="PROSITE" id="PS50943"/>
    </source>
</evidence>
<dbReference type="InterPro" id="IPR019756">
    <property type="entry name" value="Pept_S26A_signal_pept_1_Ser-AS"/>
</dbReference>
<dbReference type="GO" id="GO:0016020">
    <property type="term" value="C:membrane"/>
    <property type="evidence" value="ECO:0007669"/>
    <property type="project" value="InterPro"/>
</dbReference>
<keyword evidence="4" id="KW-0238">DNA-binding</keyword>
<dbReference type="HOGENOM" id="CLU_066192_1_2_6"/>
<dbReference type="PROSITE" id="PS50943">
    <property type="entry name" value="HTH_CROC1"/>
    <property type="match status" value="1"/>
</dbReference>
<keyword evidence="2" id="KW-0378">Hydrolase</keyword>
<evidence type="ECO:0000313" key="8">
    <source>
        <dbReference type="Proteomes" id="UP000000239"/>
    </source>
</evidence>
<dbReference type="Gene3D" id="2.10.109.10">
    <property type="entry name" value="Umud Fragment, subunit A"/>
    <property type="match status" value="1"/>
</dbReference>
<dbReference type="Pfam" id="PF00717">
    <property type="entry name" value="Peptidase_S24"/>
    <property type="match status" value="1"/>
</dbReference>
<sequence>MSSIYGADLRTVGERIKGERKRLGLSQTAFANLAGVGKTTQINYEKGTRNPDTEYLAALDSAGVDVYYVLTGRKSSGGSSDVQAPVEEPLDGYSPVPMYDIEAAAGAGRLIEHENIESTLYFQTQALSAEGLDPAHLIGAKVRGDSMGSTLQDGDRVIVDCSQRTPDGVFLLRVGEEYRIKRVQRVAGGAWLLISDNHAYEKEMIKPDEMQDVEILGRCRVRIGRVS</sequence>
<dbReference type="RefSeq" id="WP_011506666.1">
    <property type="nucleotide sequence ID" value="NC_007963.1"/>
</dbReference>
<feature type="domain" description="HTH cro/C1-type" evidence="6">
    <location>
        <begin position="16"/>
        <end position="69"/>
    </location>
</feature>
<dbReference type="InterPro" id="IPR036286">
    <property type="entry name" value="LexA/Signal_pep-like_sf"/>
</dbReference>
<dbReference type="GO" id="GO:0004252">
    <property type="term" value="F:serine-type endopeptidase activity"/>
    <property type="evidence" value="ECO:0007669"/>
    <property type="project" value="InterPro"/>
</dbReference>
<dbReference type="OrthoDB" id="9791537at2"/>
<gene>
    <name evidence="7" type="ordered locus">Csal_1365</name>
</gene>
<dbReference type="SUPFAM" id="SSF51306">
    <property type="entry name" value="LexA/Signal peptidase"/>
    <property type="match status" value="1"/>
</dbReference>
<dbReference type="CDD" id="cd00093">
    <property type="entry name" value="HTH_XRE"/>
    <property type="match status" value="1"/>
</dbReference>
<dbReference type="Gene3D" id="1.10.260.40">
    <property type="entry name" value="lambda repressor-like DNA-binding domains"/>
    <property type="match status" value="1"/>
</dbReference>
<evidence type="ECO:0000256" key="4">
    <source>
        <dbReference type="ARBA" id="ARBA00023125"/>
    </source>
</evidence>
<keyword evidence="3" id="KW-0805">Transcription regulation</keyword>
<accession>Q1QXT8</accession>
<keyword evidence="5" id="KW-0804">Transcription</keyword>
<dbReference type="PANTHER" id="PTHR40661">
    <property type="match status" value="1"/>
</dbReference>
<evidence type="ECO:0000256" key="3">
    <source>
        <dbReference type="ARBA" id="ARBA00023015"/>
    </source>
</evidence>
<dbReference type="SUPFAM" id="SSF47413">
    <property type="entry name" value="lambda repressor-like DNA-binding domains"/>
    <property type="match status" value="1"/>
</dbReference>
<reference evidence="7 8" key="1">
    <citation type="journal article" date="2011" name="Stand. Genomic Sci.">
        <title>Complete genome sequence of the halophilic and highly halotolerant Chromohalobacter salexigens type strain (1H11(T)).</title>
        <authorList>
            <person name="Copeland A."/>
            <person name="O'Connor K."/>
            <person name="Lucas S."/>
            <person name="Lapidus A."/>
            <person name="Berry K.W."/>
            <person name="Detter J.C."/>
            <person name="Del Rio T.G."/>
            <person name="Hammon N."/>
            <person name="Dalin E."/>
            <person name="Tice H."/>
            <person name="Pitluck S."/>
            <person name="Bruce D."/>
            <person name="Goodwin L."/>
            <person name="Han C."/>
            <person name="Tapia R."/>
            <person name="Saunders E."/>
            <person name="Schmutz J."/>
            <person name="Brettin T."/>
            <person name="Larimer F."/>
            <person name="Land M."/>
            <person name="Hauser L."/>
            <person name="Vargas C."/>
            <person name="Nieto J.J."/>
            <person name="Kyrpides N.C."/>
            <person name="Ivanova N."/>
            <person name="Goker M."/>
            <person name="Klenk H.P."/>
            <person name="Csonka L.N."/>
            <person name="Woyke T."/>
        </authorList>
    </citation>
    <scope>NUCLEOTIDE SEQUENCE [LARGE SCALE GENOMIC DNA]</scope>
    <source>
        <strain evidence="8">ATCC BAA-138 / DSM 3043 / CIP 106854 / NCIMB 13768 / 1H11</strain>
    </source>
</reference>
<dbReference type="InterPro" id="IPR015927">
    <property type="entry name" value="Peptidase_S24_S26A/B/C"/>
</dbReference>
<evidence type="ECO:0000256" key="5">
    <source>
        <dbReference type="ARBA" id="ARBA00023163"/>
    </source>
</evidence>
<name>Q1QXT8_CHRI1</name>
<evidence type="ECO:0000313" key="7">
    <source>
        <dbReference type="EMBL" id="ABE58720.1"/>
    </source>
</evidence>
<dbReference type="PROSITE" id="PS00501">
    <property type="entry name" value="SPASE_I_1"/>
    <property type="match status" value="1"/>
</dbReference>